<dbReference type="Proteomes" id="UP000263595">
    <property type="component" value="Unassembled WGS sequence"/>
</dbReference>
<feature type="transmembrane region" description="Helical" evidence="9">
    <location>
        <begin position="6"/>
        <end position="23"/>
    </location>
</feature>
<comment type="similarity">
    <text evidence="2 8">Belongs to the sodium:solute symporter (SSF) (TC 2.A.21) family.</text>
</comment>
<evidence type="ECO:0000256" key="9">
    <source>
        <dbReference type="SAM" id="Phobius"/>
    </source>
</evidence>
<feature type="transmembrane region" description="Helical" evidence="9">
    <location>
        <begin position="116"/>
        <end position="141"/>
    </location>
</feature>
<keyword evidence="7 9" id="KW-0472">Membrane</keyword>
<proteinExistence type="inferred from homology"/>
<dbReference type="InterPro" id="IPR038377">
    <property type="entry name" value="Na/Glc_symporter_sf"/>
</dbReference>
<protein>
    <submittedName>
        <fullName evidence="10">Sodium-coupled monocarboxylate transporter 2</fullName>
    </submittedName>
</protein>
<organism evidence="10 11">
    <name type="scientific">Pseudomonas reidholzensis</name>
    <dbReference type="NCBI Taxonomy" id="1785162"/>
    <lineage>
        <taxon>Bacteria</taxon>
        <taxon>Pseudomonadati</taxon>
        <taxon>Pseudomonadota</taxon>
        <taxon>Gammaproteobacteria</taxon>
        <taxon>Pseudomonadales</taxon>
        <taxon>Pseudomonadaceae</taxon>
        <taxon>Pseudomonas</taxon>
    </lineage>
</organism>
<feature type="transmembrane region" description="Helical" evidence="9">
    <location>
        <begin position="403"/>
        <end position="419"/>
    </location>
</feature>
<evidence type="ECO:0000256" key="1">
    <source>
        <dbReference type="ARBA" id="ARBA00004141"/>
    </source>
</evidence>
<feature type="transmembrane region" description="Helical" evidence="9">
    <location>
        <begin position="44"/>
        <end position="66"/>
    </location>
</feature>
<evidence type="ECO:0000256" key="7">
    <source>
        <dbReference type="ARBA" id="ARBA00023136"/>
    </source>
</evidence>
<dbReference type="EMBL" id="UNOZ01000022">
    <property type="protein sequence ID" value="SYX90824.1"/>
    <property type="molecule type" value="Genomic_DNA"/>
</dbReference>
<dbReference type="PANTHER" id="PTHR48086:SF7">
    <property type="entry name" value="SODIUM-SOLUTE SYMPORTER-RELATED"/>
    <property type="match status" value="1"/>
</dbReference>
<dbReference type="PROSITE" id="PS50283">
    <property type="entry name" value="NA_SOLUT_SYMP_3"/>
    <property type="match status" value="1"/>
</dbReference>
<dbReference type="AlphaFoldDB" id="A0A383RVZ5"/>
<dbReference type="InterPro" id="IPR050277">
    <property type="entry name" value="Sodium:Solute_Symporter"/>
</dbReference>
<evidence type="ECO:0000256" key="5">
    <source>
        <dbReference type="ARBA" id="ARBA00022847"/>
    </source>
</evidence>
<feature type="transmembrane region" description="Helical" evidence="9">
    <location>
        <begin position="378"/>
        <end position="396"/>
    </location>
</feature>
<feature type="transmembrane region" description="Helical" evidence="9">
    <location>
        <begin position="216"/>
        <end position="238"/>
    </location>
</feature>
<reference evidence="11" key="1">
    <citation type="submission" date="2018-08" db="EMBL/GenBank/DDBJ databases">
        <authorList>
            <person name="Blom J."/>
        </authorList>
    </citation>
    <scope>NUCLEOTIDE SEQUENCE [LARGE SCALE GENOMIC DNA]</scope>
    <source>
        <strain evidence="11">CCOS 865</strain>
    </source>
</reference>
<dbReference type="Gene3D" id="1.20.1730.10">
    <property type="entry name" value="Sodium/glucose cotransporter"/>
    <property type="match status" value="1"/>
</dbReference>
<evidence type="ECO:0000256" key="4">
    <source>
        <dbReference type="ARBA" id="ARBA00022692"/>
    </source>
</evidence>
<feature type="transmembrane region" description="Helical" evidence="9">
    <location>
        <begin position="178"/>
        <end position="196"/>
    </location>
</feature>
<evidence type="ECO:0000313" key="10">
    <source>
        <dbReference type="EMBL" id="SYX90824.1"/>
    </source>
</evidence>
<dbReference type="PANTHER" id="PTHR48086">
    <property type="entry name" value="SODIUM/PROLINE SYMPORTER-RELATED"/>
    <property type="match status" value="1"/>
</dbReference>
<evidence type="ECO:0000256" key="3">
    <source>
        <dbReference type="ARBA" id="ARBA00022448"/>
    </source>
</evidence>
<keyword evidence="6 9" id="KW-1133">Transmembrane helix</keyword>
<evidence type="ECO:0000256" key="6">
    <source>
        <dbReference type="ARBA" id="ARBA00022989"/>
    </source>
</evidence>
<evidence type="ECO:0000256" key="8">
    <source>
        <dbReference type="RuleBase" id="RU362091"/>
    </source>
</evidence>
<sequence>MTIDLITVVIYALAMLAIGWFAMHRAKTREDYLVAGRNLGPSMYAATLSTVILGGASTLGTVRLGYVYGLSGLWFCTMMGLGIMVISLFLSKHLLNLKLFTVTELLERRYNPAARFSSSLIMVVYALMVAVVSIVATATILNGIFGIGFWMGVLLGGGIVVIYSTLGGMWSITLTDIVQFIIMTVGIMFLLMPLSINQAGGWDAMVSALPETHLSMINIGWPLLIGYFLNYFLGIMIGQDIWQRVFTARSVGVAKYAGAAAGLYCVLYGICGALIGMAGRVFIPELDNVNDAFAKIVQASLPDGIRGLVVAAALAALMSTASAAMMAAASTIAQDILPAVRKQPSSLNTNRIATLVAGLVTLALSLVLDDVFKPLTVAYNLLVGCMMVPLVGAIYWKRSSTTAALVSMGLSALVTLFFLW</sequence>
<feature type="transmembrane region" description="Helical" evidence="9">
    <location>
        <begin position="308"/>
        <end position="332"/>
    </location>
</feature>
<feature type="transmembrane region" description="Helical" evidence="9">
    <location>
        <begin position="147"/>
        <end position="166"/>
    </location>
</feature>
<dbReference type="GO" id="GO:0005886">
    <property type="term" value="C:plasma membrane"/>
    <property type="evidence" value="ECO:0007669"/>
    <property type="project" value="TreeGrafter"/>
</dbReference>
<gene>
    <name evidence="10" type="ORF">CCOS865_03091</name>
</gene>
<name>A0A383RVZ5_9PSED</name>
<evidence type="ECO:0000313" key="11">
    <source>
        <dbReference type="Proteomes" id="UP000263595"/>
    </source>
</evidence>
<dbReference type="GO" id="GO:0015293">
    <property type="term" value="F:symporter activity"/>
    <property type="evidence" value="ECO:0007669"/>
    <property type="project" value="UniProtKB-KW"/>
</dbReference>
<feature type="transmembrane region" description="Helical" evidence="9">
    <location>
        <begin position="259"/>
        <end position="283"/>
    </location>
</feature>
<comment type="subcellular location">
    <subcellularLocation>
        <location evidence="1">Membrane</location>
        <topology evidence="1">Multi-pass membrane protein</topology>
    </subcellularLocation>
</comment>
<keyword evidence="5" id="KW-0769">Symport</keyword>
<keyword evidence="4 9" id="KW-0812">Transmembrane</keyword>
<dbReference type="Pfam" id="PF00474">
    <property type="entry name" value="SSF"/>
    <property type="match status" value="1"/>
</dbReference>
<feature type="transmembrane region" description="Helical" evidence="9">
    <location>
        <begin position="352"/>
        <end position="372"/>
    </location>
</feature>
<accession>A0A383RVZ5</accession>
<evidence type="ECO:0000256" key="2">
    <source>
        <dbReference type="ARBA" id="ARBA00006434"/>
    </source>
</evidence>
<keyword evidence="3" id="KW-0813">Transport</keyword>
<keyword evidence="11" id="KW-1185">Reference proteome</keyword>
<feature type="transmembrane region" description="Helical" evidence="9">
    <location>
        <begin position="72"/>
        <end position="95"/>
    </location>
</feature>
<dbReference type="InterPro" id="IPR001734">
    <property type="entry name" value="Na/solute_symporter"/>
</dbReference>